<dbReference type="Proteomes" id="UP000073923">
    <property type="component" value="Unassembled WGS sequence"/>
</dbReference>
<dbReference type="PIRSF" id="PIRSF004919">
    <property type="entry name" value="TldD"/>
    <property type="match status" value="1"/>
</dbReference>
<dbReference type="PANTHER" id="PTHR30624">
    <property type="entry name" value="UNCHARACTERIZED PROTEIN TLDD AND PMBA"/>
    <property type="match status" value="1"/>
</dbReference>
<comment type="caution">
    <text evidence="8">The sequence shown here is derived from an EMBL/GenBank/DDBJ whole genome shotgun (WGS) entry which is preliminary data.</text>
</comment>
<dbReference type="InterPro" id="IPR025502">
    <property type="entry name" value="TldD"/>
</dbReference>
<dbReference type="InterPro" id="IPR045569">
    <property type="entry name" value="Metalloprtase-TldD/E_C"/>
</dbReference>
<dbReference type="InterPro" id="IPR002510">
    <property type="entry name" value="Metalloprtase-TldD/E_N"/>
</dbReference>
<dbReference type="RefSeq" id="WP_058745549.1">
    <property type="nucleotide sequence ID" value="NZ_LDTF01000048.1"/>
</dbReference>
<organism evidence="8 9">
    <name type="scientific">Sphingomonas yabuuchiae</name>
    <dbReference type="NCBI Taxonomy" id="172044"/>
    <lineage>
        <taxon>Bacteria</taxon>
        <taxon>Pseudomonadati</taxon>
        <taxon>Pseudomonadota</taxon>
        <taxon>Alphaproteobacteria</taxon>
        <taxon>Sphingomonadales</taxon>
        <taxon>Sphingomonadaceae</taxon>
        <taxon>Sphingomonas</taxon>
    </lineage>
</organism>
<comment type="similarity">
    <text evidence="1">Belongs to the peptidase U62 family.</text>
</comment>
<keyword evidence="4" id="KW-0482">Metalloprotease</keyword>
<dbReference type="SUPFAM" id="SSF111283">
    <property type="entry name" value="Putative modulator of DNA gyrase, PmbA/TldD"/>
    <property type="match status" value="1"/>
</dbReference>
<proteinExistence type="inferred from homology"/>
<dbReference type="AlphaFoldDB" id="A0A147IS80"/>
<dbReference type="InterPro" id="IPR035068">
    <property type="entry name" value="TldD/PmbA_N"/>
</dbReference>
<keyword evidence="2 8" id="KW-0645">Protease</keyword>
<evidence type="ECO:0000256" key="2">
    <source>
        <dbReference type="ARBA" id="ARBA00022670"/>
    </source>
</evidence>
<evidence type="ECO:0000259" key="7">
    <source>
        <dbReference type="Pfam" id="PF19290"/>
    </source>
</evidence>
<dbReference type="Gene3D" id="3.30.2290.10">
    <property type="entry name" value="PmbA/TldD superfamily"/>
    <property type="match status" value="1"/>
</dbReference>
<evidence type="ECO:0000259" key="5">
    <source>
        <dbReference type="Pfam" id="PF01523"/>
    </source>
</evidence>
<dbReference type="PATRIC" id="fig|172044.3.peg.1924"/>
<evidence type="ECO:0000313" key="8">
    <source>
        <dbReference type="EMBL" id="KTT98152.1"/>
    </source>
</evidence>
<reference evidence="8 9" key="1">
    <citation type="journal article" date="2016" name="Front. Microbiol.">
        <title>Genomic Resource of Rice Seed Associated Bacteria.</title>
        <authorList>
            <person name="Midha S."/>
            <person name="Bansal K."/>
            <person name="Sharma S."/>
            <person name="Kumar N."/>
            <person name="Patil P.P."/>
            <person name="Chaudhry V."/>
            <person name="Patil P.B."/>
        </authorList>
    </citation>
    <scope>NUCLEOTIDE SEQUENCE [LARGE SCALE GENOMIC DNA]</scope>
    <source>
        <strain evidence="8 9">NS355</strain>
    </source>
</reference>
<dbReference type="InterPro" id="IPR051463">
    <property type="entry name" value="Peptidase_U62_metallo"/>
</dbReference>
<keyword evidence="3" id="KW-0378">Hydrolase</keyword>
<accession>A0A147IS80</accession>
<dbReference type="GO" id="GO:0008237">
    <property type="term" value="F:metallopeptidase activity"/>
    <property type="evidence" value="ECO:0007669"/>
    <property type="project" value="UniProtKB-KW"/>
</dbReference>
<gene>
    <name evidence="8" type="primary">tldD</name>
    <name evidence="8" type="ORF">NS355_09915</name>
</gene>
<feature type="domain" description="Metalloprotease TldD/E C-terminal" evidence="6">
    <location>
        <begin position="250"/>
        <end position="483"/>
    </location>
</feature>
<dbReference type="PANTHER" id="PTHR30624:SF4">
    <property type="entry name" value="METALLOPROTEASE TLDD"/>
    <property type="match status" value="1"/>
</dbReference>
<evidence type="ECO:0000313" key="9">
    <source>
        <dbReference type="Proteomes" id="UP000073923"/>
    </source>
</evidence>
<dbReference type="GO" id="GO:0005829">
    <property type="term" value="C:cytosol"/>
    <property type="evidence" value="ECO:0007669"/>
    <property type="project" value="TreeGrafter"/>
</dbReference>
<evidence type="ECO:0000256" key="3">
    <source>
        <dbReference type="ARBA" id="ARBA00022801"/>
    </source>
</evidence>
<evidence type="ECO:0000256" key="4">
    <source>
        <dbReference type="ARBA" id="ARBA00023049"/>
    </source>
</evidence>
<dbReference type="InterPro" id="IPR036059">
    <property type="entry name" value="TldD/PmbA_sf"/>
</dbReference>
<evidence type="ECO:0000259" key="6">
    <source>
        <dbReference type="Pfam" id="PF19289"/>
    </source>
</evidence>
<dbReference type="Pfam" id="PF01523">
    <property type="entry name" value="PmbA_TldD_1st"/>
    <property type="match status" value="1"/>
</dbReference>
<dbReference type="OrthoDB" id="9803213at2"/>
<protein>
    <submittedName>
        <fullName evidence="8">Protease TldD</fullName>
    </submittedName>
</protein>
<feature type="domain" description="Metalloprotease TldD/E central" evidence="7">
    <location>
        <begin position="143"/>
        <end position="242"/>
    </location>
</feature>
<evidence type="ECO:0000256" key="1">
    <source>
        <dbReference type="ARBA" id="ARBA00005836"/>
    </source>
</evidence>
<sequence length="486" mass="50912">MNGGGIALDRARTALLGPAGLDEAAIGRALGELAGGGADLADLYFETTTMRSWQLQDGRVTQGGFSMRQGVGARAAHGGQVSFAHSADLREGALRDTVRAVRTLARHGDAGRPGQGIALNRDAGCHHLYPAIDTVDVRNAAAWITLLERIDQLAHAEDARIVRVDASVRATDTTILVAEADGLLAGDVRPMTILSMVVIAEQDGLRARGQAGLGRRAGLDGFDAASIERMVATAANMALNNLDAIPAPVGEMPVVLGPGYPGVLFHEAVGHGLEGDHHRKHLSAFDGKMGERIAASGVTVIDDGGLEGRLGSLGIDDEGTPPDRTVLVEDGVLTGLMQDRLNAGLMNARSTGNGRRQSYAHLPMPRMTNTFLANGTADPADIIASIDRGIYATEFDGGQVDIVTGRFNFTTIEAWLVEKGKLVAPVRGATLIGVGHEALRHVSMIGNDLDYDTGMATCGKQGQSLHVSVGQPTLRIDRMMVGGQAG</sequence>
<dbReference type="GO" id="GO:0006508">
    <property type="term" value="P:proteolysis"/>
    <property type="evidence" value="ECO:0007669"/>
    <property type="project" value="UniProtKB-KW"/>
</dbReference>
<dbReference type="Pfam" id="PF19289">
    <property type="entry name" value="PmbA_TldD_3rd"/>
    <property type="match status" value="1"/>
</dbReference>
<dbReference type="InterPro" id="IPR045570">
    <property type="entry name" value="Metalloprtase-TldD/E_cen_dom"/>
</dbReference>
<feature type="domain" description="Metalloprotease TldD/E N-terminal" evidence="5">
    <location>
        <begin position="41"/>
        <end position="103"/>
    </location>
</feature>
<dbReference type="Pfam" id="PF19290">
    <property type="entry name" value="PmbA_TldD_2nd"/>
    <property type="match status" value="1"/>
</dbReference>
<name>A0A147IS80_9SPHN</name>
<dbReference type="EMBL" id="LDTF01000048">
    <property type="protein sequence ID" value="KTT98152.1"/>
    <property type="molecule type" value="Genomic_DNA"/>
</dbReference>